<evidence type="ECO:0000256" key="1">
    <source>
        <dbReference type="ARBA" id="ARBA00004496"/>
    </source>
</evidence>
<dbReference type="GO" id="GO:0043093">
    <property type="term" value="P:FtsZ-dependent cytokinesis"/>
    <property type="evidence" value="ECO:0007669"/>
    <property type="project" value="TreeGrafter"/>
</dbReference>
<dbReference type="HOGENOM" id="CLU_133828_2_0_5"/>
<accession>Q1YKK3</accession>
<dbReference type="GO" id="GO:0000921">
    <property type="term" value="P:septin ring assembly"/>
    <property type="evidence" value="ECO:0007669"/>
    <property type="project" value="TreeGrafter"/>
</dbReference>
<keyword evidence="6" id="KW-0131">Cell cycle</keyword>
<dbReference type="GO" id="GO:0005829">
    <property type="term" value="C:cytosol"/>
    <property type="evidence" value="ECO:0007669"/>
    <property type="project" value="TreeGrafter"/>
</dbReference>
<dbReference type="GO" id="GO:0032153">
    <property type="term" value="C:cell division site"/>
    <property type="evidence" value="ECO:0007669"/>
    <property type="project" value="TreeGrafter"/>
</dbReference>
<evidence type="ECO:0000256" key="5">
    <source>
        <dbReference type="ARBA" id="ARBA00023210"/>
    </source>
</evidence>
<reference evidence="10 11" key="1">
    <citation type="journal article" date="2008" name="Appl. Environ. Microbiol.">
        <title>Genomic insights into Mn(II) oxidation by the marine alphaproteobacterium Aurantimonas sp. strain SI85-9A1.</title>
        <authorList>
            <person name="Dick G.J."/>
            <person name="Podell S."/>
            <person name="Johnson H.A."/>
            <person name="Rivera-Espinoza Y."/>
            <person name="Bernier-Latmani R."/>
            <person name="McCarthy J.K."/>
            <person name="Torpey J.W."/>
            <person name="Clement B.G."/>
            <person name="Gaasterland T."/>
            <person name="Tebo B.M."/>
        </authorList>
    </citation>
    <scope>NUCLEOTIDE SEQUENCE [LARGE SCALE GENOMIC DNA]</scope>
    <source>
        <strain evidence="10 11">SI85-9A1</strain>
    </source>
</reference>
<evidence type="ECO:0000256" key="3">
    <source>
        <dbReference type="ARBA" id="ARBA00022490"/>
    </source>
</evidence>
<dbReference type="AlphaFoldDB" id="Q1YKK3"/>
<sequence length="119" mass="12805">MPQVVVTIDDKTYRMACGDGEEAHLTKLAKEVDLKIAGLRDSFGQIGDLRLTVMAAIMATDELAEARRRIADLESGMAANAAQSGESEDSLKAERARFVDTLNEAAASLERIGSHLAEN</sequence>
<evidence type="ECO:0000256" key="9">
    <source>
        <dbReference type="ARBA" id="ARBA00033158"/>
    </source>
</evidence>
<keyword evidence="5" id="KW-0717">Septation</keyword>
<keyword evidence="4" id="KW-0132">Cell division</keyword>
<dbReference type="PANTHER" id="PTHR34981">
    <property type="entry name" value="CELL DIVISION PROTEIN ZAPA"/>
    <property type="match status" value="1"/>
</dbReference>
<comment type="subunit">
    <text evidence="8">Homodimer. Interacts with FtsZ.</text>
</comment>
<dbReference type="InterPro" id="IPR042233">
    <property type="entry name" value="Cell_div_ZapA_N"/>
</dbReference>
<dbReference type="RefSeq" id="WP_009208515.1">
    <property type="nucleotide sequence ID" value="NZ_BBWP01000013.1"/>
</dbReference>
<comment type="caution">
    <text evidence="10">The sequence shown here is derived from an EMBL/GenBank/DDBJ whole genome shotgun (WGS) entry which is preliminary data.</text>
</comment>
<organism evidence="10 11">
    <name type="scientific">Aurantimonas manganoxydans (strain ATCC BAA-1229 / DSM 21871 / SI85-9A1)</name>
    <dbReference type="NCBI Taxonomy" id="287752"/>
    <lineage>
        <taxon>Bacteria</taxon>
        <taxon>Pseudomonadati</taxon>
        <taxon>Pseudomonadota</taxon>
        <taxon>Alphaproteobacteria</taxon>
        <taxon>Hyphomicrobiales</taxon>
        <taxon>Aurantimonadaceae</taxon>
        <taxon>Aurantimonas</taxon>
    </lineage>
</organism>
<dbReference type="GO" id="GO:0030428">
    <property type="term" value="C:cell septum"/>
    <property type="evidence" value="ECO:0007669"/>
    <property type="project" value="TreeGrafter"/>
</dbReference>
<keyword evidence="11" id="KW-1185">Reference proteome</keyword>
<evidence type="ECO:0000313" key="11">
    <source>
        <dbReference type="Proteomes" id="UP000000321"/>
    </source>
</evidence>
<proteinExistence type="predicted"/>
<comment type="function">
    <text evidence="7">Activator of cell division through the inhibition of FtsZ GTPase activity, therefore promoting FtsZ assembly into bundles of protofilaments necessary for the formation of the division Z ring. It is recruited early at mid-cell but it is not essential for cell division.</text>
</comment>
<comment type="subcellular location">
    <subcellularLocation>
        <location evidence="1">Cytoplasm</location>
    </subcellularLocation>
</comment>
<gene>
    <name evidence="10" type="ORF">SI859A1_00640</name>
</gene>
<evidence type="ECO:0000256" key="2">
    <source>
        <dbReference type="ARBA" id="ARBA00015195"/>
    </source>
</evidence>
<keyword evidence="3" id="KW-0963">Cytoplasm</keyword>
<dbReference type="Proteomes" id="UP000000321">
    <property type="component" value="Unassembled WGS sequence"/>
</dbReference>
<dbReference type="GO" id="GO:0000917">
    <property type="term" value="P:division septum assembly"/>
    <property type="evidence" value="ECO:0007669"/>
    <property type="project" value="UniProtKB-KW"/>
</dbReference>
<dbReference type="OrthoDB" id="9797575at2"/>
<dbReference type="Gene3D" id="3.30.160.880">
    <property type="entry name" value="Cell division protein ZapA protomer, N-terminal domain"/>
    <property type="match status" value="1"/>
</dbReference>
<dbReference type="Pfam" id="PF05164">
    <property type="entry name" value="ZapA"/>
    <property type="match status" value="1"/>
</dbReference>
<evidence type="ECO:0000313" key="10">
    <source>
        <dbReference type="EMBL" id="EAS50520.1"/>
    </source>
</evidence>
<name>Q1YKK3_AURMS</name>
<evidence type="ECO:0000256" key="6">
    <source>
        <dbReference type="ARBA" id="ARBA00023306"/>
    </source>
</evidence>
<dbReference type="SUPFAM" id="SSF102829">
    <property type="entry name" value="Cell division protein ZapA-like"/>
    <property type="match status" value="1"/>
</dbReference>
<dbReference type="InterPro" id="IPR007838">
    <property type="entry name" value="Cell_div_ZapA-like"/>
</dbReference>
<evidence type="ECO:0000256" key="7">
    <source>
        <dbReference type="ARBA" id="ARBA00024910"/>
    </source>
</evidence>
<evidence type="ECO:0000256" key="8">
    <source>
        <dbReference type="ARBA" id="ARBA00026068"/>
    </source>
</evidence>
<evidence type="ECO:0000256" key="4">
    <source>
        <dbReference type="ARBA" id="ARBA00022618"/>
    </source>
</evidence>
<dbReference type="EMBL" id="AAPJ01000002">
    <property type="protein sequence ID" value="EAS50520.1"/>
    <property type="molecule type" value="Genomic_DNA"/>
</dbReference>
<dbReference type="PANTHER" id="PTHR34981:SF1">
    <property type="entry name" value="CELL DIVISION PROTEIN ZAPA"/>
    <property type="match status" value="1"/>
</dbReference>
<dbReference type="BioCyc" id="AURANTIMONAS:SI859A1_00640-MONOMER"/>
<protein>
    <recommendedName>
        <fullName evidence="2">Cell division protein ZapA</fullName>
    </recommendedName>
    <alternativeName>
        <fullName evidence="9">Z ring-associated protein ZapA</fullName>
    </alternativeName>
</protein>
<dbReference type="InterPro" id="IPR036192">
    <property type="entry name" value="Cell_div_ZapA-like_sf"/>
</dbReference>